<organism evidence="4 5">
    <name type="scientific">Fasciolopsis buskii</name>
    <dbReference type="NCBI Taxonomy" id="27845"/>
    <lineage>
        <taxon>Eukaryota</taxon>
        <taxon>Metazoa</taxon>
        <taxon>Spiralia</taxon>
        <taxon>Lophotrochozoa</taxon>
        <taxon>Platyhelminthes</taxon>
        <taxon>Trematoda</taxon>
        <taxon>Digenea</taxon>
        <taxon>Plagiorchiida</taxon>
        <taxon>Echinostomata</taxon>
        <taxon>Echinostomatoidea</taxon>
        <taxon>Fasciolidae</taxon>
        <taxon>Fasciolopsis</taxon>
    </lineage>
</organism>
<feature type="region of interest" description="Disordered" evidence="1">
    <location>
        <begin position="244"/>
        <end position="277"/>
    </location>
</feature>
<evidence type="ECO:0000313" key="4">
    <source>
        <dbReference type="EMBL" id="KAA0194793.1"/>
    </source>
</evidence>
<feature type="compositionally biased region" description="Basic and acidic residues" evidence="1">
    <location>
        <begin position="249"/>
        <end position="258"/>
    </location>
</feature>
<feature type="domain" description="Chromo" evidence="3">
    <location>
        <begin position="72"/>
        <end position="317"/>
    </location>
</feature>
<feature type="compositionally biased region" description="Low complexity" evidence="1">
    <location>
        <begin position="187"/>
        <end position="201"/>
    </location>
</feature>
<feature type="region of interest" description="Disordered" evidence="1">
    <location>
        <begin position="90"/>
        <end position="131"/>
    </location>
</feature>
<evidence type="ECO:0000313" key="5">
    <source>
        <dbReference type="Proteomes" id="UP000728185"/>
    </source>
</evidence>
<comment type="caution">
    <text evidence="4">The sequence shown here is derived from an EMBL/GenBank/DDBJ whole genome shotgun (WGS) entry which is preliminary data.</text>
</comment>
<evidence type="ECO:0000256" key="2">
    <source>
        <dbReference type="SAM" id="SignalP"/>
    </source>
</evidence>
<dbReference type="EMBL" id="LUCM01004109">
    <property type="protein sequence ID" value="KAA0194793.1"/>
    <property type="molecule type" value="Genomic_DNA"/>
</dbReference>
<dbReference type="Proteomes" id="UP000728185">
    <property type="component" value="Unassembled WGS sequence"/>
</dbReference>
<dbReference type="AlphaFoldDB" id="A0A8E0RVA5"/>
<dbReference type="InterPro" id="IPR051493">
    <property type="entry name" value="CHD"/>
</dbReference>
<feature type="chain" id="PRO_5034711157" evidence="2">
    <location>
        <begin position="24"/>
        <end position="345"/>
    </location>
</feature>
<evidence type="ECO:0000259" key="3">
    <source>
        <dbReference type="SMART" id="SM00298"/>
    </source>
</evidence>
<feature type="signal peptide" evidence="2">
    <location>
        <begin position="1"/>
        <end position="23"/>
    </location>
</feature>
<feature type="non-terminal residue" evidence="4">
    <location>
        <position position="345"/>
    </location>
</feature>
<dbReference type="SMART" id="SM00298">
    <property type="entry name" value="CHROMO"/>
    <property type="match status" value="1"/>
</dbReference>
<evidence type="ECO:0000256" key="1">
    <source>
        <dbReference type="SAM" id="MobiDB-lite"/>
    </source>
</evidence>
<name>A0A8E0RVA5_9TREM</name>
<dbReference type="InterPro" id="IPR000953">
    <property type="entry name" value="Chromo/chromo_shadow_dom"/>
</dbReference>
<keyword evidence="5" id="KW-1185">Reference proteome</keyword>
<feature type="compositionally biased region" description="Basic and acidic residues" evidence="1">
    <location>
        <begin position="163"/>
        <end position="172"/>
    </location>
</feature>
<dbReference type="PANTHER" id="PTHR46850">
    <property type="entry name" value="CHROMODOMAIN-HELICASE-DNA-BINDING PROTEIN 9"/>
    <property type="match status" value="1"/>
</dbReference>
<sequence length="345" mass="38754">LNLVGILILTLLTPLFLPPLCIKTFSSYLHCEWRALDEIDDPRIRPKLRRFEMKQANSLQGEEDDIVLFNPDYVEVERVLDMKVYRNGEQVTAGSTRPGERESGAESTNLKRETKRERERKRAQALREAKAKARAKAEAAFASFNAPSIASSSSTYSQDETSDQEKSKETEIKGLMSLAEVEPESVTTNKKNATNPNNPHTDLTEKLTDSPITSNNSTMKILDPIENIPTVAGTQEPVVVVPATNTDSNQDRALDRTPESCADESCNNSEPDERPSSPVNVTYYLVKWRSLAYEDATWELAQDVDLAKVKEFLKWQNPPKSAPVPRDSNYKASSLYRYPLHCATE</sequence>
<dbReference type="Pfam" id="PF00385">
    <property type="entry name" value="Chromo"/>
    <property type="match status" value="1"/>
</dbReference>
<keyword evidence="2" id="KW-0732">Signal</keyword>
<feature type="compositionally biased region" description="Low complexity" evidence="1">
    <location>
        <begin position="148"/>
        <end position="159"/>
    </location>
</feature>
<dbReference type="InterPro" id="IPR016197">
    <property type="entry name" value="Chromo-like_dom_sf"/>
</dbReference>
<dbReference type="PANTHER" id="PTHR46850:SF1">
    <property type="entry name" value="CHROMODOMAIN-HELICASE-DNA-BINDING PROTEIN 9"/>
    <property type="match status" value="1"/>
</dbReference>
<reference evidence="4" key="1">
    <citation type="submission" date="2019-05" db="EMBL/GenBank/DDBJ databases">
        <title>Annotation for the trematode Fasciolopsis buski.</title>
        <authorList>
            <person name="Choi Y.-J."/>
        </authorList>
    </citation>
    <scope>NUCLEOTIDE SEQUENCE</scope>
    <source>
        <strain evidence="4">HT</strain>
        <tissue evidence="4">Whole worm</tissue>
    </source>
</reference>
<accession>A0A8E0RVA5</accession>
<dbReference type="OrthoDB" id="8958468at2759"/>
<proteinExistence type="predicted"/>
<feature type="compositionally biased region" description="Basic and acidic residues" evidence="1">
    <location>
        <begin position="98"/>
        <end position="131"/>
    </location>
</feature>
<dbReference type="SUPFAM" id="SSF54160">
    <property type="entry name" value="Chromo domain-like"/>
    <property type="match status" value="1"/>
</dbReference>
<feature type="region of interest" description="Disordered" evidence="1">
    <location>
        <begin position="148"/>
        <end position="218"/>
    </location>
</feature>
<protein>
    <submittedName>
        <fullName evidence="4">Chromo domain</fullName>
    </submittedName>
</protein>
<dbReference type="InterPro" id="IPR023780">
    <property type="entry name" value="Chromo_domain"/>
</dbReference>
<dbReference type="Gene3D" id="2.40.50.40">
    <property type="match status" value="1"/>
</dbReference>
<gene>
    <name evidence="4" type="ORF">FBUS_11395</name>
</gene>